<dbReference type="EMBL" id="GG662654">
    <property type="protein sequence ID" value="EAR98157.2"/>
    <property type="molecule type" value="Genomic_DNA"/>
</dbReference>
<keyword evidence="1" id="KW-0472">Membrane</keyword>
<accession>I7M1Z1</accession>
<keyword evidence="1" id="KW-1133">Transmembrane helix</keyword>
<dbReference type="InterPro" id="IPR036869">
    <property type="entry name" value="J_dom_sf"/>
</dbReference>
<organism evidence="3 4">
    <name type="scientific">Tetrahymena thermophila (strain SB210)</name>
    <dbReference type="NCBI Taxonomy" id="312017"/>
    <lineage>
        <taxon>Eukaryota</taxon>
        <taxon>Sar</taxon>
        <taxon>Alveolata</taxon>
        <taxon>Ciliophora</taxon>
        <taxon>Intramacronucleata</taxon>
        <taxon>Oligohymenophorea</taxon>
        <taxon>Hymenostomatida</taxon>
        <taxon>Tetrahymenina</taxon>
        <taxon>Tetrahymenidae</taxon>
        <taxon>Tetrahymena</taxon>
    </lineage>
</organism>
<dbReference type="InterPro" id="IPR001623">
    <property type="entry name" value="DnaJ_domain"/>
</dbReference>
<dbReference type="SUPFAM" id="SSF46565">
    <property type="entry name" value="Chaperone J-domain"/>
    <property type="match status" value="1"/>
</dbReference>
<dbReference type="GeneID" id="7839061"/>
<dbReference type="Proteomes" id="UP000009168">
    <property type="component" value="Unassembled WGS sequence"/>
</dbReference>
<dbReference type="InParanoid" id="I7M1Z1"/>
<evidence type="ECO:0000313" key="4">
    <source>
        <dbReference type="Proteomes" id="UP000009168"/>
    </source>
</evidence>
<feature type="domain" description="J" evidence="2">
    <location>
        <begin position="57"/>
        <end position="136"/>
    </location>
</feature>
<dbReference type="KEGG" id="tet:TTHERM_00343560"/>
<keyword evidence="4" id="KW-1185">Reference proteome</keyword>
<keyword evidence="1 3" id="KW-0812">Transmembrane</keyword>
<evidence type="ECO:0000256" key="1">
    <source>
        <dbReference type="SAM" id="Phobius"/>
    </source>
</evidence>
<sequence>MNLARRFQYLKRLNQPNLFVQRNIAQFSGFKETFTNLVRGKKEEDEEQEKEIVISQQEYKLLNLNSTSSIKNSYLQYKKHISFYHPNVYKGKDSQEKLKMLNEVYMKIIQQRIQNYDLLNEEDKLELEMLEKSNFGIISFESKTVTDQLIEYDDQRYEWEPHEPKNYVLFLFSAWIFLGVVSFSMERW</sequence>
<evidence type="ECO:0000313" key="3">
    <source>
        <dbReference type="EMBL" id="EAR98157.2"/>
    </source>
</evidence>
<gene>
    <name evidence="3" type="ORF">TTHERM_00343560</name>
</gene>
<proteinExistence type="predicted"/>
<dbReference type="PROSITE" id="PS50076">
    <property type="entry name" value="DNAJ_2"/>
    <property type="match status" value="1"/>
</dbReference>
<feature type="transmembrane region" description="Helical" evidence="1">
    <location>
        <begin position="166"/>
        <end position="185"/>
    </location>
</feature>
<reference evidence="4" key="1">
    <citation type="journal article" date="2006" name="PLoS Biol.">
        <title>Macronuclear genome sequence of the ciliate Tetrahymena thermophila, a model eukaryote.</title>
        <authorList>
            <person name="Eisen J.A."/>
            <person name="Coyne R.S."/>
            <person name="Wu M."/>
            <person name="Wu D."/>
            <person name="Thiagarajan M."/>
            <person name="Wortman J.R."/>
            <person name="Badger J.H."/>
            <person name="Ren Q."/>
            <person name="Amedeo P."/>
            <person name="Jones K.M."/>
            <person name="Tallon L.J."/>
            <person name="Delcher A.L."/>
            <person name="Salzberg S.L."/>
            <person name="Silva J.C."/>
            <person name="Haas B.J."/>
            <person name="Majoros W.H."/>
            <person name="Farzad M."/>
            <person name="Carlton J.M."/>
            <person name="Smith R.K. Jr."/>
            <person name="Garg J."/>
            <person name="Pearlman R.E."/>
            <person name="Karrer K.M."/>
            <person name="Sun L."/>
            <person name="Manning G."/>
            <person name="Elde N.C."/>
            <person name="Turkewitz A.P."/>
            <person name="Asai D.J."/>
            <person name="Wilkes D.E."/>
            <person name="Wang Y."/>
            <person name="Cai H."/>
            <person name="Collins K."/>
            <person name="Stewart B.A."/>
            <person name="Lee S.R."/>
            <person name="Wilamowska K."/>
            <person name="Weinberg Z."/>
            <person name="Ruzzo W.L."/>
            <person name="Wloga D."/>
            <person name="Gaertig J."/>
            <person name="Frankel J."/>
            <person name="Tsao C.-C."/>
            <person name="Gorovsky M.A."/>
            <person name="Keeling P.J."/>
            <person name="Waller R.F."/>
            <person name="Patron N.J."/>
            <person name="Cherry J.M."/>
            <person name="Stover N.A."/>
            <person name="Krieger C.J."/>
            <person name="del Toro C."/>
            <person name="Ryder H.F."/>
            <person name="Williamson S.C."/>
            <person name="Barbeau R.A."/>
            <person name="Hamilton E.P."/>
            <person name="Orias E."/>
        </authorList>
    </citation>
    <scope>NUCLEOTIDE SEQUENCE [LARGE SCALE GENOMIC DNA]</scope>
    <source>
        <strain evidence="4">SB210</strain>
    </source>
</reference>
<dbReference type="OrthoDB" id="290499at2759"/>
<protein>
    <submittedName>
        <fullName evidence="3">Transmembrane protein, putative</fullName>
    </submittedName>
</protein>
<dbReference type="RefSeq" id="XP_001018402.2">
    <property type="nucleotide sequence ID" value="XM_001018402.2"/>
</dbReference>
<name>I7M1Z1_TETTS</name>
<evidence type="ECO:0000259" key="2">
    <source>
        <dbReference type="PROSITE" id="PS50076"/>
    </source>
</evidence>
<dbReference type="AlphaFoldDB" id="I7M1Z1"/>